<keyword evidence="10" id="KW-1185">Reference proteome</keyword>
<feature type="transmembrane region" description="Helical" evidence="8">
    <location>
        <begin position="131"/>
        <end position="151"/>
    </location>
</feature>
<keyword evidence="5 8" id="KW-0812">Transmembrane</keyword>
<comment type="similarity">
    <text evidence="2 8">Belongs to the 4-toluene sulfonate uptake permease (TSUP) (TC 2.A.102) family.</text>
</comment>
<dbReference type="InterPro" id="IPR052017">
    <property type="entry name" value="TSUP"/>
</dbReference>
<evidence type="ECO:0000256" key="1">
    <source>
        <dbReference type="ARBA" id="ARBA00004651"/>
    </source>
</evidence>
<evidence type="ECO:0000313" key="10">
    <source>
        <dbReference type="Proteomes" id="UP000629025"/>
    </source>
</evidence>
<evidence type="ECO:0000256" key="7">
    <source>
        <dbReference type="ARBA" id="ARBA00023136"/>
    </source>
</evidence>
<name>A0ABQ1KS80_9GAMM</name>
<comment type="caution">
    <text evidence="9">The sequence shown here is derived from an EMBL/GenBank/DDBJ whole genome shotgun (WGS) entry which is preliminary data.</text>
</comment>
<organism evidence="9 10">
    <name type="scientific">Marinobacterium zhoushanense</name>
    <dbReference type="NCBI Taxonomy" id="1679163"/>
    <lineage>
        <taxon>Bacteria</taxon>
        <taxon>Pseudomonadati</taxon>
        <taxon>Pseudomonadota</taxon>
        <taxon>Gammaproteobacteria</taxon>
        <taxon>Oceanospirillales</taxon>
        <taxon>Oceanospirillaceae</taxon>
        <taxon>Marinobacterium</taxon>
    </lineage>
</organism>
<feature type="transmembrane region" description="Helical" evidence="8">
    <location>
        <begin position="78"/>
        <end position="95"/>
    </location>
</feature>
<gene>
    <name evidence="9" type="ORF">GCM10011352_34740</name>
</gene>
<evidence type="ECO:0000256" key="5">
    <source>
        <dbReference type="ARBA" id="ARBA00022692"/>
    </source>
</evidence>
<feature type="transmembrane region" description="Helical" evidence="8">
    <location>
        <begin position="47"/>
        <end position="66"/>
    </location>
</feature>
<dbReference type="Pfam" id="PF01925">
    <property type="entry name" value="TauE"/>
    <property type="match status" value="1"/>
</dbReference>
<evidence type="ECO:0000256" key="8">
    <source>
        <dbReference type="RuleBase" id="RU363041"/>
    </source>
</evidence>
<dbReference type="EMBL" id="BMIJ01000007">
    <property type="protein sequence ID" value="GGC05591.1"/>
    <property type="molecule type" value="Genomic_DNA"/>
</dbReference>
<dbReference type="InterPro" id="IPR002781">
    <property type="entry name" value="TM_pro_TauE-like"/>
</dbReference>
<proteinExistence type="inferred from homology"/>
<keyword evidence="3" id="KW-0813">Transport</keyword>
<evidence type="ECO:0000256" key="3">
    <source>
        <dbReference type="ARBA" id="ARBA00022448"/>
    </source>
</evidence>
<feature type="transmembrane region" description="Helical" evidence="8">
    <location>
        <begin position="101"/>
        <end position="119"/>
    </location>
</feature>
<evidence type="ECO:0000256" key="2">
    <source>
        <dbReference type="ARBA" id="ARBA00009142"/>
    </source>
</evidence>
<feature type="transmembrane region" description="Helical" evidence="8">
    <location>
        <begin position="188"/>
        <end position="210"/>
    </location>
</feature>
<dbReference type="Proteomes" id="UP000629025">
    <property type="component" value="Unassembled WGS sequence"/>
</dbReference>
<evidence type="ECO:0000256" key="4">
    <source>
        <dbReference type="ARBA" id="ARBA00022475"/>
    </source>
</evidence>
<dbReference type="PANTHER" id="PTHR30269:SF0">
    <property type="entry name" value="MEMBRANE TRANSPORTER PROTEIN YFCA-RELATED"/>
    <property type="match status" value="1"/>
</dbReference>
<comment type="subcellular location">
    <subcellularLocation>
        <location evidence="1 8">Cell membrane</location>
        <topology evidence="1 8">Multi-pass membrane protein</topology>
    </subcellularLocation>
</comment>
<reference evidence="10" key="1">
    <citation type="journal article" date="2019" name="Int. J. Syst. Evol. Microbiol.">
        <title>The Global Catalogue of Microorganisms (GCM) 10K type strain sequencing project: providing services to taxonomists for standard genome sequencing and annotation.</title>
        <authorList>
            <consortium name="The Broad Institute Genomics Platform"/>
            <consortium name="The Broad Institute Genome Sequencing Center for Infectious Disease"/>
            <person name="Wu L."/>
            <person name="Ma J."/>
        </authorList>
    </citation>
    <scope>NUCLEOTIDE SEQUENCE [LARGE SCALE GENOMIC DNA]</scope>
    <source>
        <strain evidence="10">CGMCC 1.15341</strain>
    </source>
</reference>
<evidence type="ECO:0000313" key="9">
    <source>
        <dbReference type="EMBL" id="GGC05591.1"/>
    </source>
</evidence>
<keyword evidence="7 8" id="KW-0472">Membrane</keyword>
<evidence type="ECO:0000256" key="6">
    <source>
        <dbReference type="ARBA" id="ARBA00022989"/>
    </source>
</evidence>
<accession>A0ABQ1KS80</accession>
<protein>
    <recommendedName>
        <fullName evidence="8">Probable membrane transporter protein</fullName>
    </recommendedName>
</protein>
<feature type="transmembrane region" description="Helical" evidence="8">
    <location>
        <begin position="230"/>
        <end position="248"/>
    </location>
</feature>
<keyword evidence="6 8" id="KW-1133">Transmembrane helix</keyword>
<sequence length="256" mass="27026">MELDLLLILTFLVTGLVAGTIDAIAGGGGLITLPVLLASGLSPVQALATNKLQGSFGTFAASAYFVRKRQVNLREMRGMILCTFVGSAAGTLLVQHIDNSILAGIMPALLILIALYFALSPRISDVDRERRIGTTLFAVGISSAVGFYDGFFGPGTGTFFMLAFVSLAGFGLARATAHTKVLNFTSNVASLLFFLLSGQIVWLAGLSMGLGQLIGGQLGARLVVSRGNRLVRPLIVTITLLMSAKLLLDRFDIALF</sequence>
<feature type="transmembrane region" description="Helical" evidence="8">
    <location>
        <begin position="157"/>
        <end position="176"/>
    </location>
</feature>
<keyword evidence="4 8" id="KW-1003">Cell membrane</keyword>
<dbReference type="RefSeq" id="WP_188750640.1">
    <property type="nucleotide sequence ID" value="NZ_BMIJ01000007.1"/>
</dbReference>
<dbReference type="PANTHER" id="PTHR30269">
    <property type="entry name" value="TRANSMEMBRANE PROTEIN YFCA"/>
    <property type="match status" value="1"/>
</dbReference>